<accession>A0A803TU85</accession>
<name>A0A803TU85_ANOCA</name>
<evidence type="ECO:0000313" key="1">
    <source>
        <dbReference type="Ensembl" id="ENSACAP00000038775.1"/>
    </source>
</evidence>
<dbReference type="Proteomes" id="UP000001646">
    <property type="component" value="Chromosome 2"/>
</dbReference>
<dbReference type="AlphaFoldDB" id="A0A803TU85"/>
<dbReference type="InParanoid" id="A0A803TU85"/>
<proteinExistence type="predicted"/>
<dbReference type="Ensembl" id="ENSACAT00000039491.1">
    <property type="protein sequence ID" value="ENSACAP00000038775.1"/>
    <property type="gene ID" value="ENSACAG00000045452.1"/>
</dbReference>
<protein>
    <recommendedName>
        <fullName evidence="3">NADH:ubiquinone oxidoreductase complex assembly factor 8</fullName>
    </recommendedName>
</protein>
<reference evidence="1" key="3">
    <citation type="submission" date="2025-09" db="UniProtKB">
        <authorList>
            <consortium name="Ensembl"/>
        </authorList>
    </citation>
    <scope>IDENTIFICATION</scope>
</reference>
<evidence type="ECO:0000313" key="2">
    <source>
        <dbReference type="Proteomes" id="UP000001646"/>
    </source>
</evidence>
<dbReference type="GeneTree" id="ENSGT01040000244652"/>
<keyword evidence="2" id="KW-1185">Reference proteome</keyword>
<reference evidence="1" key="2">
    <citation type="submission" date="2025-08" db="UniProtKB">
        <authorList>
            <consortium name="Ensembl"/>
        </authorList>
    </citation>
    <scope>IDENTIFICATION</scope>
</reference>
<reference evidence="1 2" key="1">
    <citation type="submission" date="2009-12" db="EMBL/GenBank/DDBJ databases">
        <title>The Genome Sequence of Anolis carolinensis (Green Anole Lizard).</title>
        <authorList>
            <consortium name="The Genome Sequencing Platform"/>
            <person name="Di Palma F."/>
            <person name="Alfoldi J."/>
            <person name="Heiman D."/>
            <person name="Young S."/>
            <person name="Grabherr M."/>
            <person name="Johnson J."/>
            <person name="Lander E.S."/>
            <person name="Lindblad-Toh K."/>
        </authorList>
    </citation>
    <scope>NUCLEOTIDE SEQUENCE [LARGE SCALE GENOMIC DNA]</scope>
    <source>
        <strain evidence="1 2">JBL SC #1</strain>
    </source>
</reference>
<evidence type="ECO:0008006" key="3">
    <source>
        <dbReference type="Google" id="ProtNLM"/>
    </source>
</evidence>
<dbReference type="FunCoup" id="A0A803TU85">
    <property type="interactions" value="36"/>
</dbReference>
<organism evidence="1 2">
    <name type="scientific">Anolis carolinensis</name>
    <name type="common">Green anole</name>
    <name type="synonym">American chameleon</name>
    <dbReference type="NCBI Taxonomy" id="28377"/>
    <lineage>
        <taxon>Eukaryota</taxon>
        <taxon>Metazoa</taxon>
        <taxon>Chordata</taxon>
        <taxon>Craniata</taxon>
        <taxon>Vertebrata</taxon>
        <taxon>Euteleostomi</taxon>
        <taxon>Lepidosauria</taxon>
        <taxon>Squamata</taxon>
        <taxon>Bifurcata</taxon>
        <taxon>Unidentata</taxon>
        <taxon>Episquamata</taxon>
        <taxon>Toxicofera</taxon>
        <taxon>Iguania</taxon>
        <taxon>Dactyloidae</taxon>
        <taxon>Anolis</taxon>
    </lineage>
</organism>
<sequence>MHPIFRDFIWGKLCFRIEEIGWSASAYGKCVATHAVGPGDLKKDVCSKEFEMLMDCFTKAVTRNKPLGGSCYHFFFAP</sequence>